<name>C4QQC2_SCHMA</name>
<dbReference type="Proteomes" id="UP000008854">
    <property type="component" value="Unassembled WGS sequence"/>
</dbReference>
<dbReference type="STRING" id="6183.C4QQC2"/>
<proteinExistence type="predicted"/>
<keyword evidence="1" id="KW-1185">Reference proteome</keyword>
<dbReference type="HOGENOM" id="CLU_2641231_0_0_1"/>
<dbReference type="WBParaSite" id="Smp_181730.1">
    <property type="protein sequence ID" value="Smp_181730.1"/>
    <property type="gene ID" value="Smp_181730"/>
</dbReference>
<dbReference type="GeneID" id="8354399"/>
<evidence type="ECO:0000313" key="2">
    <source>
        <dbReference type="WBParaSite" id="Smp_181730.1"/>
    </source>
</evidence>
<dbReference type="PhylomeDB" id="C4QQC2"/>
<sequence length="77" mass="8483">MDNSGLSFYNSNPDINDYRNTGVGFLVNDQSMITATDFEEVDGRIATIKIHSKAAKQTIYLIGCYAPTESSNDEVSK</sequence>
<reference evidence="2" key="2">
    <citation type="submission" date="2018-12" db="UniProtKB">
        <authorList>
            <consortium name="WormBaseParasite"/>
        </authorList>
    </citation>
    <scope>IDENTIFICATION</scope>
    <source>
        <strain evidence="2">Puerto Rican</strain>
    </source>
</reference>
<reference evidence="1" key="1">
    <citation type="journal article" date="2012" name="PLoS Negl. Trop. Dis.">
        <title>A systematically improved high quality genome and transcriptome of the human blood fluke Schistosoma mansoni.</title>
        <authorList>
            <person name="Protasio A.V."/>
            <person name="Tsai I.J."/>
            <person name="Babbage A."/>
            <person name="Nichol S."/>
            <person name="Hunt M."/>
            <person name="Aslett M.A."/>
            <person name="De Silva N."/>
            <person name="Velarde G.S."/>
            <person name="Anderson T.J."/>
            <person name="Clark R.C."/>
            <person name="Davidson C."/>
            <person name="Dillon G.P."/>
            <person name="Holroyd N.E."/>
            <person name="LoVerde P.T."/>
            <person name="Lloyd C."/>
            <person name="McQuillan J."/>
            <person name="Oliveira G."/>
            <person name="Otto T.D."/>
            <person name="Parker-Manuel S.J."/>
            <person name="Quail M.A."/>
            <person name="Wilson R.A."/>
            <person name="Zerlotini A."/>
            <person name="Dunne D.W."/>
            <person name="Berriman M."/>
        </authorList>
    </citation>
    <scope>NUCLEOTIDE SEQUENCE [LARGE SCALE GENOMIC DNA]</scope>
    <source>
        <strain evidence="1">Puerto Rican</strain>
    </source>
</reference>
<dbReference type="RefSeq" id="XP_018644512.1">
    <property type="nucleotide sequence ID" value="XM_018792182.1"/>
</dbReference>
<dbReference type="AlphaFoldDB" id="C4QQC2"/>
<dbReference type="InParanoid" id="C4QQC2"/>
<evidence type="ECO:0000313" key="1">
    <source>
        <dbReference type="Proteomes" id="UP000008854"/>
    </source>
</evidence>
<dbReference type="CTD" id="8354399"/>
<organism evidence="1 2">
    <name type="scientific">Schistosoma mansoni</name>
    <name type="common">Blood fluke</name>
    <dbReference type="NCBI Taxonomy" id="6183"/>
    <lineage>
        <taxon>Eukaryota</taxon>
        <taxon>Metazoa</taxon>
        <taxon>Spiralia</taxon>
        <taxon>Lophotrochozoa</taxon>
        <taxon>Platyhelminthes</taxon>
        <taxon>Trematoda</taxon>
        <taxon>Digenea</taxon>
        <taxon>Strigeidida</taxon>
        <taxon>Schistosomatoidea</taxon>
        <taxon>Schistosomatidae</taxon>
        <taxon>Schistosoma</taxon>
    </lineage>
</organism>
<dbReference type="OrthoDB" id="10380290at2759"/>
<dbReference type="KEGG" id="smm:Smp_181730"/>
<protein>
    <submittedName>
        <fullName evidence="2">Serine protease</fullName>
    </submittedName>
</protein>
<accession>C4QQC2</accession>